<reference evidence="5" key="2">
    <citation type="journal article" date="2008" name="Genome Biol.">
        <title>Improved genome assembly and evidence-based global gene model set for the chordate Ciona intestinalis: new insight into intron and operon populations.</title>
        <authorList>
            <person name="Satou Y."/>
            <person name="Mineta K."/>
            <person name="Ogasawara M."/>
            <person name="Sasakura Y."/>
            <person name="Shoguchi E."/>
            <person name="Ueno K."/>
            <person name="Yamada L."/>
            <person name="Matsumoto J."/>
            <person name="Wasserscheid J."/>
            <person name="Dewar K."/>
            <person name="Wiley G.B."/>
            <person name="Macmil S.L."/>
            <person name="Roe B.A."/>
            <person name="Zeller R.W."/>
            <person name="Hastings K.E."/>
            <person name="Lemaire P."/>
            <person name="Lindquist E."/>
            <person name="Endo T."/>
            <person name="Hotta K."/>
            <person name="Inaba K."/>
        </authorList>
    </citation>
    <scope>NUCLEOTIDE SEQUENCE [LARGE SCALE GENOMIC DNA]</scope>
    <source>
        <strain evidence="5">wild type</strain>
    </source>
</reference>
<evidence type="ECO:0000259" key="3">
    <source>
        <dbReference type="Pfam" id="PF19032"/>
    </source>
</evidence>
<reference evidence="5" key="3">
    <citation type="submission" date="2025-08" db="UniProtKB">
        <authorList>
            <consortium name="Ensembl"/>
        </authorList>
    </citation>
    <scope>IDENTIFICATION</scope>
</reference>
<dbReference type="GeneTree" id="ENSGT00390000004713"/>
<dbReference type="AlphaFoldDB" id="H2XPJ6"/>
<reference evidence="5" key="4">
    <citation type="submission" date="2025-09" db="UniProtKB">
        <authorList>
            <consortium name="Ensembl"/>
        </authorList>
    </citation>
    <scope>IDENTIFICATION</scope>
</reference>
<dbReference type="InterPro" id="IPR043987">
    <property type="entry name" value="CCZ1/INTU/HSP4_longin_1"/>
</dbReference>
<proteinExistence type="inferred from homology"/>
<dbReference type="EMBL" id="EAAA01002677">
    <property type="status" value="NOT_ANNOTATED_CDS"/>
    <property type="molecule type" value="Genomic_DNA"/>
</dbReference>
<dbReference type="Proteomes" id="UP000008144">
    <property type="component" value="Chromosome 8"/>
</dbReference>
<dbReference type="OMA" id="DCQALHT"/>
<organism evidence="5 6">
    <name type="scientific">Ciona intestinalis</name>
    <name type="common">Transparent sea squirt</name>
    <name type="synonym">Ascidia intestinalis</name>
    <dbReference type="NCBI Taxonomy" id="7719"/>
    <lineage>
        <taxon>Eukaryota</taxon>
        <taxon>Metazoa</taxon>
        <taxon>Chordata</taxon>
        <taxon>Tunicata</taxon>
        <taxon>Ascidiacea</taxon>
        <taxon>Phlebobranchia</taxon>
        <taxon>Cionidae</taxon>
        <taxon>Ciona</taxon>
    </lineage>
</organism>
<accession>H2XPJ6</accession>
<comment type="similarity">
    <text evidence="1">Belongs to the CCZ1 family.</text>
</comment>
<feature type="domain" description="CCZ1/INTU/HSP4 first Longin" evidence="2">
    <location>
        <begin position="3"/>
        <end position="123"/>
    </location>
</feature>
<evidence type="ECO:0000313" key="6">
    <source>
        <dbReference type="Proteomes" id="UP000008144"/>
    </source>
</evidence>
<reference evidence="6" key="1">
    <citation type="journal article" date="2002" name="Science">
        <title>The draft genome of Ciona intestinalis: insights into chordate and vertebrate origins.</title>
        <authorList>
            <person name="Dehal P."/>
            <person name="Satou Y."/>
            <person name="Campbell R.K."/>
            <person name="Chapman J."/>
            <person name="Degnan B."/>
            <person name="De Tomaso A."/>
            <person name="Davidson B."/>
            <person name="Di Gregorio A."/>
            <person name="Gelpke M."/>
            <person name="Goodstein D.M."/>
            <person name="Harafuji N."/>
            <person name="Hastings K.E."/>
            <person name="Ho I."/>
            <person name="Hotta K."/>
            <person name="Huang W."/>
            <person name="Kawashima T."/>
            <person name="Lemaire P."/>
            <person name="Martinez D."/>
            <person name="Meinertzhagen I.A."/>
            <person name="Necula S."/>
            <person name="Nonaka M."/>
            <person name="Putnam N."/>
            <person name="Rash S."/>
            <person name="Saiga H."/>
            <person name="Satake M."/>
            <person name="Terry A."/>
            <person name="Yamada L."/>
            <person name="Wang H.G."/>
            <person name="Awazu S."/>
            <person name="Azumi K."/>
            <person name="Boore J."/>
            <person name="Branno M."/>
            <person name="Chin-Bow S."/>
            <person name="DeSantis R."/>
            <person name="Doyle S."/>
            <person name="Francino P."/>
            <person name="Keys D.N."/>
            <person name="Haga S."/>
            <person name="Hayashi H."/>
            <person name="Hino K."/>
            <person name="Imai K.S."/>
            <person name="Inaba K."/>
            <person name="Kano S."/>
            <person name="Kobayashi K."/>
            <person name="Kobayashi M."/>
            <person name="Lee B.I."/>
            <person name="Makabe K.W."/>
            <person name="Manohar C."/>
            <person name="Matassi G."/>
            <person name="Medina M."/>
            <person name="Mochizuki Y."/>
            <person name="Mount S."/>
            <person name="Morishita T."/>
            <person name="Miura S."/>
            <person name="Nakayama A."/>
            <person name="Nishizaka S."/>
            <person name="Nomoto H."/>
            <person name="Ohta F."/>
            <person name="Oishi K."/>
            <person name="Rigoutsos I."/>
            <person name="Sano M."/>
            <person name="Sasaki A."/>
            <person name="Sasakura Y."/>
            <person name="Shoguchi E."/>
            <person name="Shin-i T."/>
            <person name="Spagnuolo A."/>
            <person name="Stainier D."/>
            <person name="Suzuki M.M."/>
            <person name="Tassy O."/>
            <person name="Takatori N."/>
            <person name="Tokuoka M."/>
            <person name="Yagi K."/>
            <person name="Yoshizaki F."/>
            <person name="Wada S."/>
            <person name="Zhang C."/>
            <person name="Hyatt P.D."/>
            <person name="Larimer F."/>
            <person name="Detter C."/>
            <person name="Doggett N."/>
            <person name="Glavina T."/>
            <person name="Hawkins T."/>
            <person name="Richardson P."/>
            <person name="Lucas S."/>
            <person name="Kohara Y."/>
            <person name="Levine M."/>
            <person name="Satoh N."/>
            <person name="Rokhsar D.S."/>
        </authorList>
    </citation>
    <scope>NUCLEOTIDE SEQUENCE [LARGE SCALE GENOMIC DNA]</scope>
</reference>
<feature type="domain" description="CCZ1/INTU second Longin" evidence="3">
    <location>
        <begin position="192"/>
        <end position="314"/>
    </location>
</feature>
<dbReference type="InterPro" id="IPR043989">
    <property type="entry name" value="CCZ1/INTU/HSP4_longin_3"/>
</dbReference>
<dbReference type="InParanoid" id="H2XPJ6"/>
<dbReference type="FunCoup" id="H2XPJ6">
    <property type="interactions" value="608"/>
</dbReference>
<dbReference type="Pfam" id="PF19031">
    <property type="entry name" value="Intu_longin_1"/>
    <property type="match status" value="1"/>
</dbReference>
<dbReference type="STRING" id="7719.ENSCINP00000031580"/>
<evidence type="ECO:0000259" key="2">
    <source>
        <dbReference type="Pfam" id="PF19031"/>
    </source>
</evidence>
<protein>
    <recommendedName>
        <fullName evidence="7">CCZ1/INTU/HSP4 first Longin domain-containing protein</fullName>
    </recommendedName>
</protein>
<dbReference type="InterPro" id="IPR013176">
    <property type="entry name" value="Ccz1"/>
</dbReference>
<evidence type="ECO:0000313" key="5">
    <source>
        <dbReference type="Ensembl" id="ENSCINP00000031580.1"/>
    </source>
</evidence>
<evidence type="ECO:0000256" key="1">
    <source>
        <dbReference type="ARBA" id="ARBA00005352"/>
    </source>
</evidence>
<dbReference type="PANTHER" id="PTHR13056">
    <property type="entry name" value="VACUOLAR FUSION PROTEIN CCZ1 HOMOLOG-RELATED"/>
    <property type="match status" value="1"/>
</dbReference>
<dbReference type="Pfam" id="PF19032">
    <property type="entry name" value="Intu_longin_2"/>
    <property type="match status" value="1"/>
</dbReference>
<dbReference type="GO" id="GO:0035658">
    <property type="term" value="C:Mon1-Ccz1 complex"/>
    <property type="evidence" value="ECO:0007669"/>
    <property type="project" value="InterPro"/>
</dbReference>
<evidence type="ECO:0008006" key="7">
    <source>
        <dbReference type="Google" id="ProtNLM"/>
    </source>
</evidence>
<dbReference type="InterPro" id="IPR043988">
    <property type="entry name" value="CCZ1/INTU_longin_2"/>
</dbReference>
<evidence type="ECO:0000259" key="4">
    <source>
        <dbReference type="Pfam" id="PF19033"/>
    </source>
</evidence>
<dbReference type="GO" id="GO:0016192">
    <property type="term" value="P:vesicle-mediated transport"/>
    <property type="evidence" value="ECO:0000318"/>
    <property type="project" value="GO_Central"/>
</dbReference>
<name>H2XPJ6_CIOIN</name>
<dbReference type="HOGENOM" id="CLU_037828_2_0_1"/>
<sequence>LASLVVYNTSYGTKEGEEEKKLLFYHPKTETRDKKVNNVGLFEALVQFTRSFAPNSECETLRTKFHQHVFLHAEENFWLVMKVANRTSKAQHNEFIAYEDEMVDTVYHEVLKNLYETFRFLHGTFTAIVGNHGVEFLREELDHCFGQLMKTNLSKCDIMSVYNGVSYLNLDKASYIGFQSFIFTLQDKFKDVESSLLMFNDAVILSGLDETDTKVIVKYLKSKLKLCLAYPNRLHISISGISTYMLTYGHMVTSLFTSKHTKQTRRAFINFDAPNSMQQVEVILYQYQSITACLFLNKPSIPLVDLAKQLDAFMGPQLKTLTASIVDQQKNNYDITEPNLKHVYHNRCSLSVDSTCHVTSHSGEVSCVIPTDVMQVVCDINRTFSRSKCEEHEVINKVHNDHWVASKRTNGRELHVVVNHKNANLSAVTEEIKKVSCHFNGINFAE</sequence>
<dbReference type="Ensembl" id="ENSCINT00000031426.1">
    <property type="protein sequence ID" value="ENSCINP00000031580.1"/>
    <property type="gene ID" value="ENSCING00000018126.1"/>
</dbReference>
<feature type="domain" description="CCZ1/INTU/HPS4 third Longin" evidence="4">
    <location>
        <begin position="337"/>
        <end position="434"/>
    </location>
</feature>
<keyword evidence="6" id="KW-1185">Reference proteome</keyword>
<dbReference type="PANTHER" id="PTHR13056:SF0">
    <property type="entry name" value="VACUOLAR FUSION PROTEIN CCZ1 HOMOLOG-RELATED"/>
    <property type="match status" value="1"/>
</dbReference>
<dbReference type="Pfam" id="PF19033">
    <property type="entry name" value="Intu_longin_3"/>
    <property type="match status" value="1"/>
</dbReference>